<evidence type="ECO:0000313" key="3">
    <source>
        <dbReference type="Proteomes" id="UP000321570"/>
    </source>
</evidence>
<accession>A0A564YWR4</accession>
<reference evidence="2 3" key="1">
    <citation type="submission" date="2019-07" db="EMBL/GenBank/DDBJ databases">
        <authorList>
            <person name="Jastrzebski P J."/>
            <person name="Paukszto L."/>
            <person name="Jastrzebski P J."/>
        </authorList>
    </citation>
    <scope>NUCLEOTIDE SEQUENCE [LARGE SCALE GENOMIC DNA]</scope>
    <source>
        <strain evidence="2 3">WMS-il1</strain>
    </source>
</reference>
<protein>
    <recommendedName>
        <fullName evidence="1">Integrase zinc-binding domain-containing protein</fullName>
    </recommendedName>
</protein>
<sequence>MKFIIRTHAYWSGMDGDIDAIIKRCPKCQQAVEHPSQKHLAPALKLHLRGPVYTWILLDLSTDLQILSW</sequence>
<dbReference type="Gene3D" id="1.10.340.70">
    <property type="match status" value="1"/>
</dbReference>
<organism evidence="2 3">
    <name type="scientific">Hymenolepis diminuta</name>
    <name type="common">Rat tapeworm</name>
    <dbReference type="NCBI Taxonomy" id="6216"/>
    <lineage>
        <taxon>Eukaryota</taxon>
        <taxon>Metazoa</taxon>
        <taxon>Spiralia</taxon>
        <taxon>Lophotrochozoa</taxon>
        <taxon>Platyhelminthes</taxon>
        <taxon>Cestoda</taxon>
        <taxon>Eucestoda</taxon>
        <taxon>Cyclophyllidea</taxon>
        <taxon>Hymenolepididae</taxon>
        <taxon>Hymenolepis</taxon>
    </lineage>
</organism>
<evidence type="ECO:0000259" key="1">
    <source>
        <dbReference type="Pfam" id="PF17921"/>
    </source>
</evidence>
<keyword evidence="3" id="KW-1185">Reference proteome</keyword>
<gene>
    <name evidence="2" type="ORF">WMSIL1_LOCUS10227</name>
</gene>
<evidence type="ECO:0000313" key="2">
    <source>
        <dbReference type="EMBL" id="VUZ51727.1"/>
    </source>
</evidence>
<proteinExistence type="predicted"/>
<dbReference type="Pfam" id="PF17921">
    <property type="entry name" value="Integrase_H2C2"/>
    <property type="match status" value="1"/>
</dbReference>
<feature type="domain" description="Integrase zinc-binding" evidence="1">
    <location>
        <begin position="4"/>
        <end position="31"/>
    </location>
</feature>
<dbReference type="EMBL" id="CABIJS010000444">
    <property type="protein sequence ID" value="VUZ51727.1"/>
    <property type="molecule type" value="Genomic_DNA"/>
</dbReference>
<dbReference type="Proteomes" id="UP000321570">
    <property type="component" value="Unassembled WGS sequence"/>
</dbReference>
<dbReference type="InterPro" id="IPR041588">
    <property type="entry name" value="Integrase_H2C2"/>
</dbReference>
<name>A0A564YWR4_HYMDI</name>
<dbReference type="AlphaFoldDB" id="A0A564YWR4"/>